<dbReference type="Proteomes" id="UP000010880">
    <property type="component" value="Chromosome"/>
</dbReference>
<accession>L0K9W9</accession>
<reference evidence="6" key="1">
    <citation type="submission" date="2012-02" db="EMBL/GenBank/DDBJ databases">
        <title>The complete genome of Halobacteroides halobius DSM 5150.</title>
        <authorList>
            <person name="Lucas S."/>
            <person name="Copeland A."/>
            <person name="Lapidus A."/>
            <person name="Glavina del Rio T."/>
            <person name="Dalin E."/>
            <person name="Tice H."/>
            <person name="Bruce D."/>
            <person name="Goodwin L."/>
            <person name="Pitluck S."/>
            <person name="Peters L."/>
            <person name="Mikhailova N."/>
            <person name="Gu W."/>
            <person name="Kyrpides N."/>
            <person name="Mavromatis K."/>
            <person name="Ivanova N."/>
            <person name="Brettin T."/>
            <person name="Detter J.C."/>
            <person name="Han C."/>
            <person name="Larimer F."/>
            <person name="Land M."/>
            <person name="Hauser L."/>
            <person name="Markowitz V."/>
            <person name="Cheng J.-F."/>
            <person name="Hugenholtz P."/>
            <person name="Woyke T."/>
            <person name="Wu D."/>
            <person name="Tindall B."/>
            <person name="Pomrenke H."/>
            <person name="Brambilla E."/>
            <person name="Klenk H.-P."/>
            <person name="Eisen J.A."/>
        </authorList>
    </citation>
    <scope>NUCLEOTIDE SEQUENCE [LARGE SCALE GENOMIC DNA]</scope>
    <source>
        <strain evidence="6">ATCC 35273 / DSM 5150 / MD-1</strain>
    </source>
</reference>
<keyword evidence="2" id="KW-0238">DNA-binding</keyword>
<name>L0K9W9_HALHC</name>
<evidence type="ECO:0000256" key="1">
    <source>
        <dbReference type="ARBA" id="ARBA00023015"/>
    </source>
</evidence>
<dbReference type="HOGENOM" id="CLU_083287_18_0_9"/>
<dbReference type="KEGG" id="hhl:Halha_1365"/>
<dbReference type="InterPro" id="IPR023187">
    <property type="entry name" value="Tscrpt_reg_MarR-type_CS"/>
</dbReference>
<dbReference type="AlphaFoldDB" id="L0K9W9"/>
<dbReference type="GO" id="GO:0003677">
    <property type="term" value="F:DNA binding"/>
    <property type="evidence" value="ECO:0007669"/>
    <property type="project" value="UniProtKB-KW"/>
</dbReference>
<dbReference type="STRING" id="748449.Halha_1365"/>
<proteinExistence type="predicted"/>
<protein>
    <submittedName>
        <fullName evidence="5">Transcriptional regulator</fullName>
    </submittedName>
</protein>
<evidence type="ECO:0000313" key="6">
    <source>
        <dbReference type="Proteomes" id="UP000010880"/>
    </source>
</evidence>
<dbReference type="InterPro" id="IPR036388">
    <property type="entry name" value="WH-like_DNA-bd_sf"/>
</dbReference>
<dbReference type="PANTHER" id="PTHR42756:SF1">
    <property type="entry name" value="TRANSCRIPTIONAL REPRESSOR OF EMRAB OPERON"/>
    <property type="match status" value="1"/>
</dbReference>
<feature type="domain" description="HTH marR-type" evidence="4">
    <location>
        <begin position="3"/>
        <end position="135"/>
    </location>
</feature>
<dbReference type="PANTHER" id="PTHR42756">
    <property type="entry name" value="TRANSCRIPTIONAL REGULATOR, MARR"/>
    <property type="match status" value="1"/>
</dbReference>
<dbReference type="InterPro" id="IPR036390">
    <property type="entry name" value="WH_DNA-bd_sf"/>
</dbReference>
<dbReference type="RefSeq" id="WP_015327032.1">
    <property type="nucleotide sequence ID" value="NC_019978.1"/>
</dbReference>
<evidence type="ECO:0000313" key="5">
    <source>
        <dbReference type="EMBL" id="AGB41310.1"/>
    </source>
</evidence>
<dbReference type="PROSITE" id="PS50995">
    <property type="entry name" value="HTH_MARR_2"/>
    <property type="match status" value="1"/>
</dbReference>
<evidence type="ECO:0000256" key="2">
    <source>
        <dbReference type="ARBA" id="ARBA00023125"/>
    </source>
</evidence>
<dbReference type="GO" id="GO:0003700">
    <property type="term" value="F:DNA-binding transcription factor activity"/>
    <property type="evidence" value="ECO:0007669"/>
    <property type="project" value="InterPro"/>
</dbReference>
<dbReference type="OrthoDB" id="6462103at2"/>
<evidence type="ECO:0000256" key="3">
    <source>
        <dbReference type="ARBA" id="ARBA00023163"/>
    </source>
</evidence>
<keyword evidence="3" id="KW-0804">Transcription</keyword>
<sequence>MIDEPIGKYLSMTYRAHVSLLNKKLKPYDISHGQILLLIALYNQEGICQHQICQMYNLNKAAVGRGIKKLEEIGFITKQTDPNDKRKNLIYLTNKAKNFETKFREILCTVENEVRRDLSKKEIKTFLKVINKINHNLTTKLNN</sequence>
<dbReference type="Gene3D" id="1.10.10.10">
    <property type="entry name" value="Winged helix-like DNA-binding domain superfamily/Winged helix DNA-binding domain"/>
    <property type="match status" value="1"/>
</dbReference>
<keyword evidence="1" id="KW-0805">Transcription regulation</keyword>
<dbReference type="PRINTS" id="PR00598">
    <property type="entry name" value="HTHMARR"/>
</dbReference>
<keyword evidence="6" id="KW-1185">Reference proteome</keyword>
<gene>
    <name evidence="5" type="ordered locus">Halha_1365</name>
</gene>
<dbReference type="eggNOG" id="COG1846">
    <property type="taxonomic scope" value="Bacteria"/>
</dbReference>
<evidence type="ECO:0000259" key="4">
    <source>
        <dbReference type="PROSITE" id="PS50995"/>
    </source>
</evidence>
<dbReference type="EMBL" id="CP003359">
    <property type="protein sequence ID" value="AGB41310.1"/>
    <property type="molecule type" value="Genomic_DNA"/>
</dbReference>
<dbReference type="Pfam" id="PF01047">
    <property type="entry name" value="MarR"/>
    <property type="match status" value="1"/>
</dbReference>
<organism evidence="5 6">
    <name type="scientific">Halobacteroides halobius (strain ATCC 35273 / DSM 5150 / MD-1)</name>
    <dbReference type="NCBI Taxonomy" id="748449"/>
    <lineage>
        <taxon>Bacteria</taxon>
        <taxon>Bacillati</taxon>
        <taxon>Bacillota</taxon>
        <taxon>Clostridia</taxon>
        <taxon>Halanaerobiales</taxon>
        <taxon>Halobacteroidaceae</taxon>
        <taxon>Halobacteroides</taxon>
    </lineage>
</organism>
<dbReference type="PROSITE" id="PS01117">
    <property type="entry name" value="HTH_MARR_1"/>
    <property type="match status" value="1"/>
</dbReference>
<dbReference type="SMART" id="SM00347">
    <property type="entry name" value="HTH_MARR"/>
    <property type="match status" value="1"/>
</dbReference>
<dbReference type="SUPFAM" id="SSF46785">
    <property type="entry name" value="Winged helix' DNA-binding domain"/>
    <property type="match status" value="1"/>
</dbReference>
<dbReference type="InterPro" id="IPR000835">
    <property type="entry name" value="HTH_MarR-typ"/>
</dbReference>